<evidence type="ECO:0000259" key="7">
    <source>
        <dbReference type="Pfam" id="PF12823"/>
    </source>
</evidence>
<evidence type="ECO:0000256" key="2">
    <source>
        <dbReference type="ARBA" id="ARBA00022475"/>
    </source>
</evidence>
<evidence type="ECO:0000256" key="1">
    <source>
        <dbReference type="ARBA" id="ARBA00004651"/>
    </source>
</evidence>
<dbReference type="NCBIfam" id="TIGR03954">
    <property type="entry name" value="integ_memb_HG"/>
    <property type="match status" value="1"/>
</dbReference>
<organism evidence="8 9">
    <name type="scientific">Actinomycetospora endophytica</name>
    <dbReference type="NCBI Taxonomy" id="2291215"/>
    <lineage>
        <taxon>Bacteria</taxon>
        <taxon>Bacillati</taxon>
        <taxon>Actinomycetota</taxon>
        <taxon>Actinomycetes</taxon>
        <taxon>Pseudonocardiales</taxon>
        <taxon>Pseudonocardiaceae</taxon>
        <taxon>Actinomycetospora</taxon>
    </lineage>
</organism>
<evidence type="ECO:0000256" key="4">
    <source>
        <dbReference type="ARBA" id="ARBA00022989"/>
    </source>
</evidence>
<evidence type="ECO:0000313" key="9">
    <source>
        <dbReference type="Proteomes" id="UP001199469"/>
    </source>
</evidence>
<keyword evidence="4 6" id="KW-1133">Transmembrane helix</keyword>
<accession>A0ABS8P886</accession>
<keyword evidence="2" id="KW-1003">Cell membrane</keyword>
<dbReference type="EMBL" id="JAJNDB010000002">
    <property type="protein sequence ID" value="MCD2194491.1"/>
    <property type="molecule type" value="Genomic_DNA"/>
</dbReference>
<keyword evidence="3 6" id="KW-0812">Transmembrane</keyword>
<feature type="transmembrane region" description="Helical" evidence="6">
    <location>
        <begin position="43"/>
        <end position="62"/>
    </location>
</feature>
<sequence>MVFKYLVVFDDIGVKIFGPIHGVLFILYVVVTLLTARTFRWRAGTTIVGLLASIPPLTTLWFEHSAHRRGLIDGERLRHG</sequence>
<evidence type="ECO:0000256" key="3">
    <source>
        <dbReference type="ARBA" id="ARBA00022692"/>
    </source>
</evidence>
<reference evidence="8 9" key="1">
    <citation type="submission" date="2021-11" db="EMBL/GenBank/DDBJ databases">
        <title>Draft genome sequence of Actinomycetospora sp. SF1 isolated from the rhizosphere soil.</title>
        <authorList>
            <person name="Duangmal K."/>
            <person name="Chantavorakit T."/>
        </authorList>
    </citation>
    <scope>NUCLEOTIDE SEQUENCE [LARGE SCALE GENOMIC DNA]</scope>
    <source>
        <strain evidence="8 9">TBRC 5722</strain>
    </source>
</reference>
<name>A0ABS8P886_9PSEU</name>
<dbReference type="Proteomes" id="UP001199469">
    <property type="component" value="Unassembled WGS sequence"/>
</dbReference>
<evidence type="ECO:0000256" key="5">
    <source>
        <dbReference type="ARBA" id="ARBA00023136"/>
    </source>
</evidence>
<dbReference type="PANTHER" id="PTHR40077:SF1">
    <property type="entry name" value="MEMBRANE PROTEIN"/>
    <property type="match status" value="1"/>
</dbReference>
<evidence type="ECO:0000256" key="6">
    <source>
        <dbReference type="SAM" id="Phobius"/>
    </source>
</evidence>
<proteinExistence type="predicted"/>
<comment type="caution">
    <text evidence="8">The sequence shown here is derived from an EMBL/GenBank/DDBJ whole genome shotgun (WGS) entry which is preliminary data.</text>
</comment>
<keyword evidence="9" id="KW-1185">Reference proteome</keyword>
<feature type="transmembrane region" description="Helical" evidence="6">
    <location>
        <begin position="12"/>
        <end position="36"/>
    </location>
</feature>
<keyword evidence="5 6" id="KW-0472">Membrane</keyword>
<evidence type="ECO:0000313" key="8">
    <source>
        <dbReference type="EMBL" id="MCD2194491.1"/>
    </source>
</evidence>
<dbReference type="PANTHER" id="PTHR40077">
    <property type="entry name" value="MEMBRANE PROTEIN-RELATED"/>
    <property type="match status" value="1"/>
</dbReference>
<gene>
    <name evidence="8" type="ORF">LQ327_14045</name>
</gene>
<comment type="subcellular location">
    <subcellularLocation>
        <location evidence="1">Cell membrane</location>
        <topology evidence="1">Multi-pass membrane protein</topology>
    </subcellularLocation>
</comment>
<protein>
    <submittedName>
        <fullName evidence="8">DUF3817 domain-containing protein</fullName>
    </submittedName>
</protein>
<dbReference type="Pfam" id="PF12823">
    <property type="entry name" value="DUF3817"/>
    <property type="match status" value="1"/>
</dbReference>
<feature type="domain" description="DUF3817" evidence="7">
    <location>
        <begin position="1"/>
        <end position="68"/>
    </location>
</feature>
<dbReference type="InterPro" id="IPR023845">
    <property type="entry name" value="DUF3817_TM"/>
</dbReference>